<organism evidence="7 8">
    <name type="scientific">Phialemonium thermophilum</name>
    <dbReference type="NCBI Taxonomy" id="223376"/>
    <lineage>
        <taxon>Eukaryota</taxon>
        <taxon>Fungi</taxon>
        <taxon>Dikarya</taxon>
        <taxon>Ascomycota</taxon>
        <taxon>Pezizomycotina</taxon>
        <taxon>Sordariomycetes</taxon>
        <taxon>Sordariomycetidae</taxon>
        <taxon>Cephalothecales</taxon>
        <taxon>Cephalothecaceae</taxon>
        <taxon>Phialemonium</taxon>
    </lineage>
</organism>
<feature type="transmembrane region" description="Helical" evidence="6">
    <location>
        <begin position="110"/>
        <end position="128"/>
    </location>
</feature>
<evidence type="ECO:0000313" key="7">
    <source>
        <dbReference type="EMBL" id="KAL1846876.1"/>
    </source>
</evidence>
<dbReference type="Proteomes" id="UP001586593">
    <property type="component" value="Unassembled WGS sequence"/>
</dbReference>
<protein>
    <submittedName>
        <fullName evidence="7">Uncharacterized protein</fullName>
    </submittedName>
</protein>
<accession>A0ABR3VWF1</accession>
<feature type="compositionally biased region" description="Gly residues" evidence="5">
    <location>
        <begin position="384"/>
        <end position="393"/>
    </location>
</feature>
<dbReference type="PANTHER" id="PTHR23423">
    <property type="entry name" value="ORGANIC SOLUTE TRANSPORTER-RELATED"/>
    <property type="match status" value="1"/>
</dbReference>
<feature type="region of interest" description="Disordered" evidence="5">
    <location>
        <begin position="378"/>
        <end position="433"/>
    </location>
</feature>
<evidence type="ECO:0000256" key="3">
    <source>
        <dbReference type="ARBA" id="ARBA00022989"/>
    </source>
</evidence>
<gene>
    <name evidence="7" type="ORF">VTK73DRAFT_177</name>
</gene>
<feature type="transmembrane region" description="Helical" evidence="6">
    <location>
        <begin position="38"/>
        <end position="62"/>
    </location>
</feature>
<feature type="compositionally biased region" description="Basic and acidic residues" evidence="5">
    <location>
        <begin position="424"/>
        <end position="433"/>
    </location>
</feature>
<feature type="transmembrane region" description="Helical" evidence="6">
    <location>
        <begin position="83"/>
        <end position="104"/>
    </location>
</feature>
<proteinExistence type="predicted"/>
<reference evidence="7 8" key="1">
    <citation type="journal article" date="2024" name="Commun. Biol.">
        <title>Comparative genomic analysis of thermophilic fungi reveals convergent evolutionary adaptations and gene losses.</title>
        <authorList>
            <person name="Steindorff A.S."/>
            <person name="Aguilar-Pontes M.V."/>
            <person name="Robinson A.J."/>
            <person name="Andreopoulos B."/>
            <person name="LaButti K."/>
            <person name="Kuo A."/>
            <person name="Mondo S."/>
            <person name="Riley R."/>
            <person name="Otillar R."/>
            <person name="Haridas S."/>
            <person name="Lipzen A."/>
            <person name="Grimwood J."/>
            <person name="Schmutz J."/>
            <person name="Clum A."/>
            <person name="Reid I.D."/>
            <person name="Moisan M.C."/>
            <person name="Butler G."/>
            <person name="Nguyen T.T.M."/>
            <person name="Dewar K."/>
            <person name="Conant G."/>
            <person name="Drula E."/>
            <person name="Henrissat B."/>
            <person name="Hansel C."/>
            <person name="Singer S."/>
            <person name="Hutchinson M.I."/>
            <person name="de Vries R.P."/>
            <person name="Natvig D.O."/>
            <person name="Powell A.J."/>
            <person name="Tsang A."/>
            <person name="Grigoriev I.V."/>
        </authorList>
    </citation>
    <scope>NUCLEOTIDE SEQUENCE [LARGE SCALE GENOMIC DNA]</scope>
    <source>
        <strain evidence="7 8">ATCC 24622</strain>
    </source>
</reference>
<keyword evidence="2 6" id="KW-0812">Transmembrane</keyword>
<keyword evidence="8" id="KW-1185">Reference proteome</keyword>
<dbReference type="SMART" id="SM01417">
    <property type="entry name" value="Solute_trans_a"/>
    <property type="match status" value="1"/>
</dbReference>
<feature type="transmembrane region" description="Helical" evidence="6">
    <location>
        <begin position="234"/>
        <end position="257"/>
    </location>
</feature>
<evidence type="ECO:0000313" key="8">
    <source>
        <dbReference type="Proteomes" id="UP001586593"/>
    </source>
</evidence>
<dbReference type="EMBL" id="JAZHXJ010001008">
    <property type="protein sequence ID" value="KAL1846876.1"/>
    <property type="molecule type" value="Genomic_DNA"/>
</dbReference>
<evidence type="ECO:0000256" key="4">
    <source>
        <dbReference type="ARBA" id="ARBA00023136"/>
    </source>
</evidence>
<evidence type="ECO:0000256" key="5">
    <source>
        <dbReference type="SAM" id="MobiDB-lite"/>
    </source>
</evidence>
<feature type="transmembrane region" description="Helical" evidence="6">
    <location>
        <begin position="277"/>
        <end position="301"/>
    </location>
</feature>
<evidence type="ECO:0000256" key="2">
    <source>
        <dbReference type="ARBA" id="ARBA00022692"/>
    </source>
</evidence>
<comment type="subcellular location">
    <subcellularLocation>
        <location evidence="1">Membrane</location>
        <topology evidence="1">Multi-pass membrane protein</topology>
    </subcellularLocation>
</comment>
<feature type="transmembrane region" description="Helical" evidence="6">
    <location>
        <begin position="202"/>
        <end position="222"/>
    </location>
</feature>
<keyword evidence="3 6" id="KW-1133">Transmembrane helix</keyword>
<comment type="caution">
    <text evidence="7">The sequence shown here is derived from an EMBL/GenBank/DDBJ whole genome shotgun (WGS) entry which is preliminary data.</text>
</comment>
<evidence type="ECO:0000256" key="1">
    <source>
        <dbReference type="ARBA" id="ARBA00004141"/>
    </source>
</evidence>
<evidence type="ECO:0000256" key="6">
    <source>
        <dbReference type="SAM" id="Phobius"/>
    </source>
</evidence>
<sequence length="433" mass="47255">MGLISHHHHDNSSQKAVCNMPRPLRETPTDPVVGGLSFYHLNMAVAGACAAFSCISIFALMVRHATHLSNPNEQLKIMRICAVIPAYAILSFVAIAAPAAFAYVNPWIDVFQAVALGDFFLLMSEYITPDAKHRDLFLSALVIPQKKKGRAPLDGVSWYRKRWIAIFQYVVVSLLVAVVTDITEGANVYCLESSDRHFAHLWLNIIHTVSLVVAVVSVLGFYQVLKGELASHRPLAKLLAFKLIVSITFLIHIIYWILSDLSSSPLSPTAKMNYADIRVGVPLLVVCITMVPFSIFFHWAYSVTPYLITSGWDAVSPAADGVADGRQKLGGGGAPRHGSYQGGRLGYRAWLALLNPSEIIQAVLFAFKMAAKTEEREGIAMGRTGRGGSGPSGGRRTHDANVVYQGQSRTAGDHGAAGVQQGYRHSEAPRYQN</sequence>
<keyword evidence="4 6" id="KW-0472">Membrane</keyword>
<feature type="transmembrane region" description="Helical" evidence="6">
    <location>
        <begin position="163"/>
        <end position="182"/>
    </location>
</feature>
<name>A0ABR3VWF1_9PEZI</name>
<dbReference type="InterPro" id="IPR005178">
    <property type="entry name" value="Ostalpha/TMEM184C"/>
</dbReference>
<dbReference type="Pfam" id="PF03619">
    <property type="entry name" value="Solute_trans_a"/>
    <property type="match status" value="1"/>
</dbReference>